<keyword evidence="3" id="KW-0732">Signal</keyword>
<evidence type="ECO:0000313" key="5">
    <source>
        <dbReference type="Proteomes" id="UP000604825"/>
    </source>
</evidence>
<feature type="region of interest" description="Disordered" evidence="1">
    <location>
        <begin position="42"/>
        <end position="82"/>
    </location>
</feature>
<feature type="chain" id="PRO_5032659566" evidence="3">
    <location>
        <begin position="25"/>
        <end position="115"/>
    </location>
</feature>
<dbReference type="AlphaFoldDB" id="A0A811PDP4"/>
<proteinExistence type="predicted"/>
<evidence type="ECO:0000256" key="2">
    <source>
        <dbReference type="SAM" id="Phobius"/>
    </source>
</evidence>
<protein>
    <submittedName>
        <fullName evidence="4">Uncharacterized protein</fullName>
    </submittedName>
</protein>
<reference evidence="4" key="1">
    <citation type="submission" date="2020-10" db="EMBL/GenBank/DDBJ databases">
        <authorList>
            <person name="Han B."/>
            <person name="Lu T."/>
            <person name="Zhao Q."/>
            <person name="Huang X."/>
            <person name="Zhao Y."/>
        </authorList>
    </citation>
    <scope>NUCLEOTIDE SEQUENCE</scope>
</reference>
<feature type="compositionally biased region" description="Pro residues" evidence="1">
    <location>
        <begin position="59"/>
        <end position="68"/>
    </location>
</feature>
<dbReference type="EMBL" id="CAJGYO010000006">
    <property type="protein sequence ID" value="CAD6239309.1"/>
    <property type="molecule type" value="Genomic_DNA"/>
</dbReference>
<evidence type="ECO:0000256" key="1">
    <source>
        <dbReference type="SAM" id="MobiDB-lite"/>
    </source>
</evidence>
<dbReference type="Proteomes" id="UP000604825">
    <property type="component" value="Unassembled WGS sequence"/>
</dbReference>
<keyword evidence="5" id="KW-1185">Reference proteome</keyword>
<evidence type="ECO:0000313" key="4">
    <source>
        <dbReference type="EMBL" id="CAD6239309.1"/>
    </source>
</evidence>
<feature type="signal peptide" evidence="3">
    <location>
        <begin position="1"/>
        <end position="24"/>
    </location>
</feature>
<sequence length="115" mass="11929">MPPALRRIILLAAAVLLWSAACVADDDDSTFLPPSPPGTASPFPFCPARPAGVSTGPFPWSPPPPPPQQQQQPPSSAAVFPQDPGFLPSGACAVSRAVAWLSLLAVFSAFLVLLQ</sequence>
<accession>A0A811PDP4</accession>
<organism evidence="4 5">
    <name type="scientific">Miscanthus lutarioriparius</name>
    <dbReference type="NCBI Taxonomy" id="422564"/>
    <lineage>
        <taxon>Eukaryota</taxon>
        <taxon>Viridiplantae</taxon>
        <taxon>Streptophyta</taxon>
        <taxon>Embryophyta</taxon>
        <taxon>Tracheophyta</taxon>
        <taxon>Spermatophyta</taxon>
        <taxon>Magnoliopsida</taxon>
        <taxon>Liliopsida</taxon>
        <taxon>Poales</taxon>
        <taxon>Poaceae</taxon>
        <taxon>PACMAD clade</taxon>
        <taxon>Panicoideae</taxon>
        <taxon>Andropogonodae</taxon>
        <taxon>Andropogoneae</taxon>
        <taxon>Saccharinae</taxon>
        <taxon>Miscanthus</taxon>
    </lineage>
</organism>
<evidence type="ECO:0000256" key="3">
    <source>
        <dbReference type="SAM" id="SignalP"/>
    </source>
</evidence>
<dbReference type="PROSITE" id="PS51257">
    <property type="entry name" value="PROKAR_LIPOPROTEIN"/>
    <property type="match status" value="1"/>
</dbReference>
<gene>
    <name evidence="4" type="ORF">NCGR_LOCUS26285</name>
</gene>
<keyword evidence="2" id="KW-0812">Transmembrane</keyword>
<feature type="transmembrane region" description="Helical" evidence="2">
    <location>
        <begin position="97"/>
        <end position="114"/>
    </location>
</feature>
<name>A0A811PDP4_9POAL</name>
<comment type="caution">
    <text evidence="4">The sequence shown here is derived from an EMBL/GenBank/DDBJ whole genome shotgun (WGS) entry which is preliminary data.</text>
</comment>
<keyword evidence="2" id="KW-1133">Transmembrane helix</keyword>
<keyword evidence="2" id="KW-0472">Membrane</keyword>